<accession>A0A367V7F3</accession>
<proteinExistence type="predicted"/>
<reference evidence="1 2" key="1">
    <citation type="submission" date="2014-07" db="EMBL/GenBank/DDBJ databases">
        <title>Draft genome sequence of Thalassospira profundimaris R8-17.</title>
        <authorList>
            <person name="Lai Q."/>
            <person name="Shao Z."/>
        </authorList>
    </citation>
    <scope>NUCLEOTIDE SEQUENCE [LARGE SCALE GENOMIC DNA]</scope>
    <source>
        <strain evidence="1 2">R8-17</strain>
    </source>
</reference>
<evidence type="ECO:0000313" key="2">
    <source>
        <dbReference type="Proteomes" id="UP000253061"/>
    </source>
</evidence>
<evidence type="ECO:0000313" key="1">
    <source>
        <dbReference type="EMBL" id="RCK21073.1"/>
    </source>
</evidence>
<gene>
    <name evidence="1" type="ORF">TH6_14980</name>
</gene>
<dbReference type="Proteomes" id="UP000253061">
    <property type="component" value="Unassembled WGS sequence"/>
</dbReference>
<comment type="caution">
    <text evidence="1">The sequence shown here is derived from an EMBL/GenBank/DDBJ whole genome shotgun (WGS) entry which is preliminary data.</text>
</comment>
<organism evidence="1 2">
    <name type="scientific">Thalassospira profundimaris</name>
    <dbReference type="NCBI Taxonomy" id="502049"/>
    <lineage>
        <taxon>Bacteria</taxon>
        <taxon>Pseudomonadati</taxon>
        <taxon>Pseudomonadota</taxon>
        <taxon>Alphaproteobacteria</taxon>
        <taxon>Rhodospirillales</taxon>
        <taxon>Thalassospiraceae</taxon>
        <taxon>Thalassospira</taxon>
    </lineage>
</organism>
<protein>
    <submittedName>
        <fullName evidence="1">Uncharacterized protein</fullName>
    </submittedName>
</protein>
<sequence length="166" mass="17775">MSALAIAIDCTGRPFFASRSRDLVLVQVAGDLSGGATGVVFSENPLDDFCLLGVDAPFPPDDAAIGCDLVGDIVTVGSTARVSSFLDASCQAALDLERQVFEEKRAHGAFEPDMHFIDIAIGYRMYPDTGKSQSLEYAGDMFLVARNSIEILGENHVKFASCSIFK</sequence>
<dbReference type="AlphaFoldDB" id="A0A367V7F3"/>
<name>A0A367V7F3_9PROT</name>
<dbReference type="EMBL" id="JPWB01000006">
    <property type="protein sequence ID" value="RCK21073.1"/>
    <property type="molecule type" value="Genomic_DNA"/>
</dbReference>